<accession>A0A075WUV1</accession>
<comment type="subunit">
    <text evidence="3">The complex is composed of two ATP-binding proteins (PstB), two transmembrane proteins (PstC and PstA) and a solute-binding protein (PstS).</text>
</comment>
<dbReference type="STRING" id="289377.HL41_08335"/>
<evidence type="ECO:0000256" key="3">
    <source>
        <dbReference type="ARBA" id="ARBA00011529"/>
    </source>
</evidence>
<dbReference type="AlphaFoldDB" id="A0A075WUV1"/>
<dbReference type="NCBIfam" id="NF008171">
    <property type="entry name" value="PRK10918.1"/>
    <property type="match status" value="1"/>
</dbReference>
<comment type="function">
    <text evidence="1">Part of the ABC transporter complex PstSACB involved in phosphate import.</text>
</comment>
<gene>
    <name evidence="9" type="ORF">HL41_08335</name>
</gene>
<dbReference type="SUPFAM" id="SSF53850">
    <property type="entry name" value="Periplasmic binding protein-like II"/>
    <property type="match status" value="1"/>
</dbReference>
<dbReference type="Proteomes" id="UP000028481">
    <property type="component" value="Chromosome"/>
</dbReference>
<feature type="chain" id="PRO_5001710792" description="Phosphate-binding protein" evidence="7">
    <location>
        <begin position="27"/>
        <end position="339"/>
    </location>
</feature>
<dbReference type="EMBL" id="CP008796">
    <property type="protein sequence ID" value="AIH04661.1"/>
    <property type="molecule type" value="Genomic_DNA"/>
</dbReference>
<dbReference type="RefSeq" id="WP_038062370.1">
    <property type="nucleotide sequence ID" value="NZ_CP008796.1"/>
</dbReference>
<dbReference type="PIRSF" id="PIRSF002756">
    <property type="entry name" value="PstS"/>
    <property type="match status" value="1"/>
</dbReference>
<dbReference type="InterPro" id="IPR024370">
    <property type="entry name" value="PBP_domain"/>
</dbReference>
<evidence type="ECO:0000256" key="6">
    <source>
        <dbReference type="PIRNR" id="PIRNR002756"/>
    </source>
</evidence>
<keyword evidence="5 6" id="KW-0592">Phosphate transport</keyword>
<dbReference type="eggNOG" id="COG0226">
    <property type="taxonomic scope" value="Bacteria"/>
</dbReference>
<dbReference type="PANTHER" id="PTHR42996">
    <property type="entry name" value="PHOSPHATE-BINDING PROTEIN PSTS"/>
    <property type="match status" value="1"/>
</dbReference>
<evidence type="ECO:0000256" key="1">
    <source>
        <dbReference type="ARBA" id="ARBA00002841"/>
    </source>
</evidence>
<evidence type="ECO:0000259" key="8">
    <source>
        <dbReference type="Pfam" id="PF12849"/>
    </source>
</evidence>
<dbReference type="Gene3D" id="3.40.190.10">
    <property type="entry name" value="Periplasmic binding protein-like II"/>
    <property type="match status" value="2"/>
</dbReference>
<proteinExistence type="inferred from homology"/>
<feature type="signal peptide" evidence="7">
    <location>
        <begin position="1"/>
        <end position="26"/>
    </location>
</feature>
<evidence type="ECO:0000313" key="9">
    <source>
        <dbReference type="EMBL" id="AIH04661.1"/>
    </source>
</evidence>
<evidence type="ECO:0000256" key="4">
    <source>
        <dbReference type="ARBA" id="ARBA00022448"/>
    </source>
</evidence>
<evidence type="ECO:0000256" key="7">
    <source>
        <dbReference type="SAM" id="SignalP"/>
    </source>
</evidence>
<dbReference type="OrthoDB" id="9801510at2"/>
<dbReference type="PANTHER" id="PTHR42996:SF1">
    <property type="entry name" value="PHOSPHATE-BINDING PROTEIN PSTS"/>
    <property type="match status" value="1"/>
</dbReference>
<dbReference type="CDD" id="cd13565">
    <property type="entry name" value="PBP2_PstS"/>
    <property type="match status" value="1"/>
</dbReference>
<dbReference type="GO" id="GO:0043190">
    <property type="term" value="C:ATP-binding cassette (ABC) transporter complex"/>
    <property type="evidence" value="ECO:0007669"/>
    <property type="project" value="InterPro"/>
</dbReference>
<feature type="domain" description="PBP" evidence="8">
    <location>
        <begin position="21"/>
        <end position="306"/>
    </location>
</feature>
<protein>
    <recommendedName>
        <fullName evidence="6">Phosphate-binding protein</fullName>
    </recommendedName>
</protein>
<dbReference type="NCBIfam" id="TIGR00975">
    <property type="entry name" value="3a0107s03"/>
    <property type="match status" value="1"/>
</dbReference>
<evidence type="ECO:0000313" key="10">
    <source>
        <dbReference type="Proteomes" id="UP000028481"/>
    </source>
</evidence>
<dbReference type="HOGENOM" id="CLU_034528_1_0_0"/>
<dbReference type="KEGG" id="tcm:HL41_08335"/>
<keyword evidence="7" id="KW-0732">Signal</keyword>
<dbReference type="InterPro" id="IPR005673">
    <property type="entry name" value="ABC_phos-bd_PstS"/>
</dbReference>
<dbReference type="GO" id="GO:0035435">
    <property type="term" value="P:phosphate ion transmembrane transport"/>
    <property type="evidence" value="ECO:0007669"/>
    <property type="project" value="InterPro"/>
</dbReference>
<comment type="similarity">
    <text evidence="2 6">Belongs to the PstS family.</text>
</comment>
<organism evidence="9 10">
    <name type="scientific">Thermodesulfobacterium commune DSM 2178</name>
    <dbReference type="NCBI Taxonomy" id="289377"/>
    <lineage>
        <taxon>Bacteria</taxon>
        <taxon>Pseudomonadati</taxon>
        <taxon>Thermodesulfobacteriota</taxon>
        <taxon>Thermodesulfobacteria</taxon>
        <taxon>Thermodesulfobacteriales</taxon>
        <taxon>Thermodesulfobacteriaceae</taxon>
        <taxon>Thermodesulfobacterium</taxon>
    </lineage>
</organism>
<name>A0A075WUV1_9BACT</name>
<sequence length="339" mass="37679">MKKKWFKKVIALFLGIGFFTASGAKATEITGAGATFPQPVFQAWAHEYHKATGVKVNYQGIGSGGGIKQAQSKTVDFGASDKPLTSNELKQYNLAQFPAIIGAVALTYNLPGFKNISLNLDEKAVCGIYLGKITRWNDPYLQKLNPGVKLPDVSITVVRRSDGSGTTWLFTTYLSKACPEWKEKVGAGTSVDWPVGIGAKGNPGVTNYVKQNTGSIGYVEYTYAKENLLPVARLLNRDKNYYLLPSIETIQAAASNAKWSMEKDFYEDLTYQPGKMSYPIVGVSFVLLVKDSPRANEVTKFFKWAFENGDTIAQKLYYIPLPKNLKTMIYKYWQKHKVN</sequence>
<keyword evidence="4 6" id="KW-0813">Transport</keyword>
<keyword evidence="10" id="KW-1185">Reference proteome</keyword>
<dbReference type="InterPro" id="IPR050962">
    <property type="entry name" value="Phosphate-bind_PstS"/>
</dbReference>
<evidence type="ECO:0000256" key="5">
    <source>
        <dbReference type="ARBA" id="ARBA00022592"/>
    </source>
</evidence>
<evidence type="ECO:0000256" key="2">
    <source>
        <dbReference type="ARBA" id="ARBA00008725"/>
    </source>
</evidence>
<reference evidence="9 10" key="1">
    <citation type="journal article" date="2015" name="Genome Announc.">
        <title>Genome Sequence of a Sulfate-Reducing Thermophilic Bacterium, Thermodesulfobacterium commune DSM 2178T (Phylum Thermodesulfobacteria).</title>
        <authorList>
            <person name="Bhatnagar S."/>
            <person name="Badger J.H."/>
            <person name="Madupu R."/>
            <person name="Khouri H.M."/>
            <person name="O'Connor E.M."/>
            <person name="Robb F.T."/>
            <person name="Ward N.L."/>
            <person name="Eisen J.A."/>
        </authorList>
    </citation>
    <scope>NUCLEOTIDE SEQUENCE [LARGE SCALE GENOMIC DNA]</scope>
    <source>
        <strain evidence="9 10">DSM 2178</strain>
    </source>
</reference>
<dbReference type="GO" id="GO:0042301">
    <property type="term" value="F:phosphate ion binding"/>
    <property type="evidence" value="ECO:0007669"/>
    <property type="project" value="InterPro"/>
</dbReference>
<dbReference type="PaxDb" id="289377-HL41_08335"/>
<dbReference type="Pfam" id="PF12849">
    <property type="entry name" value="PBP_like_2"/>
    <property type="match status" value="1"/>
</dbReference>